<reference evidence="5" key="1">
    <citation type="submission" date="2016-07" db="EMBL/GenBank/DDBJ databases">
        <authorList>
            <person name="Florea S."/>
            <person name="Webb J.S."/>
            <person name="Jaromczyk J."/>
            <person name="Schardl C.L."/>
        </authorList>
    </citation>
    <scope>NUCLEOTIDE SEQUENCE [LARGE SCALE GENOMIC DNA]</scope>
    <source>
        <strain evidence="5">MIT 01-6242</strain>
    </source>
</reference>
<evidence type="ECO:0000313" key="5">
    <source>
        <dbReference type="Proteomes" id="UP000092884"/>
    </source>
</evidence>
<feature type="compositionally biased region" description="Polar residues" evidence="2">
    <location>
        <begin position="323"/>
        <end position="333"/>
    </location>
</feature>
<dbReference type="KEGG" id="het:BBW65_06485"/>
<evidence type="ECO:0000256" key="1">
    <source>
        <dbReference type="SAM" id="Coils"/>
    </source>
</evidence>
<dbReference type="EMBL" id="CP016503">
    <property type="protein sequence ID" value="ANV98464.1"/>
    <property type="molecule type" value="Genomic_DNA"/>
</dbReference>
<feature type="chain" id="PRO_5008530207" description="Periplasmic protein" evidence="3">
    <location>
        <begin position="21"/>
        <end position="333"/>
    </location>
</feature>
<keyword evidence="3" id="KW-0732">Signal</keyword>
<keyword evidence="1" id="KW-0175">Coiled coil</keyword>
<organism evidence="4 5">
    <name type="scientific">Helicobacter enhydrae</name>
    <dbReference type="NCBI Taxonomy" id="222136"/>
    <lineage>
        <taxon>Bacteria</taxon>
        <taxon>Pseudomonadati</taxon>
        <taxon>Campylobacterota</taxon>
        <taxon>Epsilonproteobacteria</taxon>
        <taxon>Campylobacterales</taxon>
        <taxon>Helicobacteraceae</taxon>
        <taxon>Helicobacter</taxon>
    </lineage>
</organism>
<feature type="signal peptide" evidence="3">
    <location>
        <begin position="1"/>
        <end position="20"/>
    </location>
</feature>
<feature type="coiled-coil region" evidence="1">
    <location>
        <begin position="79"/>
        <end position="141"/>
    </location>
</feature>
<dbReference type="InterPro" id="IPR011990">
    <property type="entry name" value="TPR-like_helical_dom_sf"/>
</dbReference>
<evidence type="ECO:0000313" key="4">
    <source>
        <dbReference type="EMBL" id="ANV98464.1"/>
    </source>
</evidence>
<sequence>MLLRGSSVFLSVVLSLSVLQAEPSAFERQSGATKKDIKNLKDSSINLSGIVTELQNRLNALEQSQYGIQSLYDGQSQSVQGILTQVQDIELKLAELKAKLDILQEQNIELKEQNLQYAKEIKDNRENLKLAETRLKELADVGVKLNELMSVELGQVKEELKKQANVIVQDQENIKKLSLELEKLYEAKKKQQEKNAFKDPNKKPQVFEEAKKLYWDKRFDDSRLRFSWLFDEGYKKAESSFFLGQIAYRQKRYQDAVYYYKVSAVENQKAEYMPILFLHTIKSFRALGDKQKAIDFIDILIANHPQTKEAKEAQQIKAKLQSKSKQGVKTNGK</sequence>
<protein>
    <recommendedName>
        <fullName evidence="6">Periplasmic protein</fullName>
    </recommendedName>
</protein>
<gene>
    <name evidence="4" type="ORF">BBW65_06485</name>
</gene>
<evidence type="ECO:0000256" key="2">
    <source>
        <dbReference type="SAM" id="MobiDB-lite"/>
    </source>
</evidence>
<dbReference type="STRING" id="222136.BBW65_06485"/>
<proteinExistence type="predicted"/>
<dbReference type="AlphaFoldDB" id="A0A1B1U6P1"/>
<dbReference type="Gene3D" id="1.25.40.10">
    <property type="entry name" value="Tetratricopeptide repeat domain"/>
    <property type="match status" value="1"/>
</dbReference>
<keyword evidence="5" id="KW-1185">Reference proteome</keyword>
<feature type="coiled-coil region" evidence="1">
    <location>
        <begin position="167"/>
        <end position="194"/>
    </location>
</feature>
<feature type="region of interest" description="Disordered" evidence="2">
    <location>
        <begin position="312"/>
        <end position="333"/>
    </location>
</feature>
<dbReference type="Proteomes" id="UP000092884">
    <property type="component" value="Chromosome"/>
</dbReference>
<name>A0A1B1U6P1_9HELI</name>
<accession>A0A1B1U6P1</accession>
<dbReference type="OrthoDB" id="5338882at2"/>
<evidence type="ECO:0000256" key="3">
    <source>
        <dbReference type="SAM" id="SignalP"/>
    </source>
</evidence>
<evidence type="ECO:0008006" key="6">
    <source>
        <dbReference type="Google" id="ProtNLM"/>
    </source>
</evidence>
<dbReference type="SUPFAM" id="SSF48452">
    <property type="entry name" value="TPR-like"/>
    <property type="match status" value="1"/>
</dbReference>